<keyword evidence="7" id="KW-1185">Reference proteome</keyword>
<dbReference type="GO" id="GO:0003677">
    <property type="term" value="F:DNA binding"/>
    <property type="evidence" value="ECO:0007669"/>
    <property type="project" value="UniProtKB-UniRule"/>
</dbReference>
<organism evidence="6 7">
    <name type="scientific">Nocardia terrae</name>
    <dbReference type="NCBI Taxonomy" id="2675851"/>
    <lineage>
        <taxon>Bacteria</taxon>
        <taxon>Bacillati</taxon>
        <taxon>Actinomycetota</taxon>
        <taxon>Actinomycetes</taxon>
        <taxon>Mycobacteriales</taxon>
        <taxon>Nocardiaceae</taxon>
        <taxon>Nocardia</taxon>
    </lineage>
</organism>
<keyword evidence="2" id="KW-0233">DNA recombination</keyword>
<evidence type="ECO:0000256" key="3">
    <source>
        <dbReference type="PROSITE-ProRule" id="PRU01248"/>
    </source>
</evidence>
<dbReference type="Proteomes" id="UP000466794">
    <property type="component" value="Unassembled WGS sequence"/>
</dbReference>
<gene>
    <name evidence="6" type="ORF">GPX89_07755</name>
</gene>
<dbReference type="InterPro" id="IPR010998">
    <property type="entry name" value="Integrase_recombinase_N"/>
</dbReference>
<evidence type="ECO:0000256" key="2">
    <source>
        <dbReference type="ARBA" id="ARBA00023172"/>
    </source>
</evidence>
<protein>
    <submittedName>
        <fullName evidence="6">Tyrosine-type recombinase/integrase</fullName>
    </submittedName>
</protein>
<dbReference type="SUPFAM" id="SSF56349">
    <property type="entry name" value="DNA breaking-rejoining enzymes"/>
    <property type="match status" value="1"/>
</dbReference>
<evidence type="ECO:0000259" key="5">
    <source>
        <dbReference type="PROSITE" id="PS51900"/>
    </source>
</evidence>
<proteinExistence type="predicted"/>
<dbReference type="InterPro" id="IPR013762">
    <property type="entry name" value="Integrase-like_cat_sf"/>
</dbReference>
<dbReference type="Gene3D" id="1.10.443.10">
    <property type="entry name" value="Intergrase catalytic core"/>
    <property type="match status" value="1"/>
</dbReference>
<dbReference type="PROSITE" id="PS51898">
    <property type="entry name" value="TYR_RECOMBINASE"/>
    <property type="match status" value="1"/>
</dbReference>
<keyword evidence="1 3" id="KW-0238">DNA-binding</keyword>
<dbReference type="RefSeq" id="WP_157387153.1">
    <property type="nucleotide sequence ID" value="NZ_WRPP01000001.1"/>
</dbReference>
<dbReference type="EMBL" id="WRPP01000001">
    <property type="protein sequence ID" value="MVU77142.1"/>
    <property type="molecule type" value="Genomic_DNA"/>
</dbReference>
<evidence type="ECO:0000256" key="1">
    <source>
        <dbReference type="ARBA" id="ARBA00023125"/>
    </source>
</evidence>
<dbReference type="InterPro" id="IPR050090">
    <property type="entry name" value="Tyrosine_recombinase_XerCD"/>
</dbReference>
<dbReference type="GO" id="GO:0015074">
    <property type="term" value="P:DNA integration"/>
    <property type="evidence" value="ECO:0007669"/>
    <property type="project" value="InterPro"/>
</dbReference>
<dbReference type="InterPro" id="IPR011010">
    <property type="entry name" value="DNA_brk_join_enz"/>
</dbReference>
<dbReference type="PANTHER" id="PTHR30349">
    <property type="entry name" value="PHAGE INTEGRASE-RELATED"/>
    <property type="match status" value="1"/>
</dbReference>
<name>A0A7K1US15_9NOCA</name>
<feature type="domain" description="Tyr recombinase" evidence="4">
    <location>
        <begin position="117"/>
        <end position="325"/>
    </location>
</feature>
<sequence length="339" mass="39507">MLRGWEHQQRGGRLLQPKTIRAHVQLVRRFASYSNEYPWNWTAAHFDEWMSHLVGELGLAESTIRGYQSVIRGFGDYLTHRAYGWESECEKRFGTHPVQIVQEWNTLTHLLEYEGSPGRRPFTREELQRFFDYADDQVDRAERSGRKGALTAYRDATLFKTIYAWGLRRTEASRMDTVDFYRNPHARELGRYGMLQVRYGKRSRGSPPKRREVPTTMPWIVPVIDDYLVNIRPRFRVPEHPAVWLTERSGRLRPAEINDRFGRYRDALGLPKELTPHCLRHSWVSHLIEDGADPKFVQAAAGHEFSSTTAVYTTVSGDFMNSMLRATLDRVFAKEGSRT</sequence>
<reference evidence="6 7" key="1">
    <citation type="submission" date="2019-12" db="EMBL/GenBank/DDBJ databases">
        <title>Nocardia sp. nov. ET3-3 isolated from soil.</title>
        <authorList>
            <person name="Kanchanasin P."/>
            <person name="Tanasupawat S."/>
            <person name="Yuki M."/>
            <person name="Kudo T."/>
        </authorList>
    </citation>
    <scope>NUCLEOTIDE SEQUENCE [LARGE SCALE GENOMIC DNA]</scope>
    <source>
        <strain evidence="6 7">ET3-3</strain>
    </source>
</reference>
<dbReference type="InterPro" id="IPR044068">
    <property type="entry name" value="CB"/>
</dbReference>
<dbReference type="PROSITE" id="PS51900">
    <property type="entry name" value="CB"/>
    <property type="match status" value="1"/>
</dbReference>
<feature type="domain" description="Core-binding (CB)" evidence="5">
    <location>
        <begin position="1"/>
        <end position="79"/>
    </location>
</feature>
<dbReference type="Pfam" id="PF00589">
    <property type="entry name" value="Phage_integrase"/>
    <property type="match status" value="1"/>
</dbReference>
<evidence type="ECO:0000313" key="6">
    <source>
        <dbReference type="EMBL" id="MVU77142.1"/>
    </source>
</evidence>
<dbReference type="AlphaFoldDB" id="A0A7K1US15"/>
<dbReference type="GO" id="GO:0006310">
    <property type="term" value="P:DNA recombination"/>
    <property type="evidence" value="ECO:0007669"/>
    <property type="project" value="UniProtKB-KW"/>
</dbReference>
<dbReference type="PANTHER" id="PTHR30349:SF92">
    <property type="entry name" value="SITE-SPECIFIC RECOMBINASE"/>
    <property type="match status" value="1"/>
</dbReference>
<evidence type="ECO:0000259" key="4">
    <source>
        <dbReference type="PROSITE" id="PS51898"/>
    </source>
</evidence>
<dbReference type="InterPro" id="IPR002104">
    <property type="entry name" value="Integrase_catalytic"/>
</dbReference>
<dbReference type="Gene3D" id="1.10.150.130">
    <property type="match status" value="1"/>
</dbReference>
<comment type="caution">
    <text evidence="6">The sequence shown here is derived from an EMBL/GenBank/DDBJ whole genome shotgun (WGS) entry which is preliminary data.</text>
</comment>
<evidence type="ECO:0000313" key="7">
    <source>
        <dbReference type="Proteomes" id="UP000466794"/>
    </source>
</evidence>
<accession>A0A7K1US15</accession>